<proteinExistence type="predicted"/>
<gene>
    <name evidence="1" type="ORF">EVOR1521_LOCUS26742</name>
</gene>
<keyword evidence="2" id="KW-1185">Reference proteome</keyword>
<reference evidence="1" key="1">
    <citation type="submission" date="2023-08" db="EMBL/GenBank/DDBJ databases">
        <authorList>
            <person name="Chen Y."/>
            <person name="Shah S."/>
            <person name="Dougan E. K."/>
            <person name="Thang M."/>
            <person name="Chan C."/>
        </authorList>
    </citation>
    <scope>NUCLEOTIDE SEQUENCE</scope>
</reference>
<organism evidence="1 2">
    <name type="scientific">Effrenium voratum</name>
    <dbReference type="NCBI Taxonomy" id="2562239"/>
    <lineage>
        <taxon>Eukaryota</taxon>
        <taxon>Sar</taxon>
        <taxon>Alveolata</taxon>
        <taxon>Dinophyceae</taxon>
        <taxon>Suessiales</taxon>
        <taxon>Symbiodiniaceae</taxon>
        <taxon>Effrenium</taxon>
    </lineage>
</organism>
<feature type="non-terminal residue" evidence="1">
    <location>
        <position position="265"/>
    </location>
</feature>
<evidence type="ECO:0000313" key="1">
    <source>
        <dbReference type="EMBL" id="CAJ1404261.1"/>
    </source>
</evidence>
<dbReference type="AlphaFoldDB" id="A0AA36JEM1"/>
<dbReference type="EMBL" id="CAUJNA010003532">
    <property type="protein sequence ID" value="CAJ1404261.1"/>
    <property type="molecule type" value="Genomic_DNA"/>
</dbReference>
<protein>
    <submittedName>
        <fullName evidence="1">Uncharacterized protein</fullName>
    </submittedName>
</protein>
<name>A0AA36JEM1_9DINO</name>
<comment type="caution">
    <text evidence="1">The sequence shown here is derived from an EMBL/GenBank/DDBJ whole genome shotgun (WGS) entry which is preliminary data.</text>
</comment>
<sequence length="265" mass="28904">MFPEGPAALVNRAVQEAGESHRAPAVLFFTEAASGAAQSLQRLAAQEQAPFEVISLLDPSCTSKVAAAHARFSERHSGWLLLSDAELLERQLPKHPQLMKRLRSLMDLARAAKLRKNGAPPVLLAAQLRADSDSSFGWAHLLEAEPVRAFLSWPVGLQANFRALKEEMSCELEGWQRDFCVLHALRSAGGGQGDWTWHPEEPSPTSADLLGSWPANWAQLLPALPSLSHASGEVPDAELREAMLQVLQQVPHAQDELYGLCADSD</sequence>
<accession>A0AA36JEM1</accession>
<dbReference type="Proteomes" id="UP001178507">
    <property type="component" value="Unassembled WGS sequence"/>
</dbReference>
<evidence type="ECO:0000313" key="2">
    <source>
        <dbReference type="Proteomes" id="UP001178507"/>
    </source>
</evidence>